<comment type="caution">
    <text evidence="2">The sequence shown here is derived from an EMBL/GenBank/DDBJ whole genome shotgun (WGS) entry which is preliminary data.</text>
</comment>
<dbReference type="AlphaFoldDB" id="A0AAE0ZH37"/>
<sequence>MLRDSDLTLEKAIALGRAEEKAKQQLAEMKETKIEAVKTTQRENPKKAYQTKRKEFLCKRCGTKHEQKRCPAWGKTCKKCQKKNHFASQCRTKAVHDIAQPQSTDNSDNEDDFNIGSVTHENKDGSEVFYKADVEGVNITFKVDTGAQVNIIPHPLMQDKQYELLETKARLKTYTGTAITVMGKTDLTVNGQNHEFYVVEEKHLTPILGYASAKKLEVIKIMSVTAKEYPTVFKGLGCLKKPYKIQVNHDI</sequence>
<name>A0AAE0ZH37_9GAST</name>
<dbReference type="InterPro" id="IPR050951">
    <property type="entry name" value="Retrovirus_Pol_polyprotein"/>
</dbReference>
<evidence type="ECO:0000313" key="3">
    <source>
        <dbReference type="Proteomes" id="UP001283361"/>
    </source>
</evidence>
<dbReference type="EMBL" id="JAWDGP010003957">
    <property type="protein sequence ID" value="KAK3769220.1"/>
    <property type="molecule type" value="Genomic_DNA"/>
</dbReference>
<keyword evidence="3" id="KW-1185">Reference proteome</keyword>
<organism evidence="2 3">
    <name type="scientific">Elysia crispata</name>
    <name type="common">lettuce slug</name>
    <dbReference type="NCBI Taxonomy" id="231223"/>
    <lineage>
        <taxon>Eukaryota</taxon>
        <taxon>Metazoa</taxon>
        <taxon>Spiralia</taxon>
        <taxon>Lophotrochozoa</taxon>
        <taxon>Mollusca</taxon>
        <taxon>Gastropoda</taxon>
        <taxon>Heterobranchia</taxon>
        <taxon>Euthyneura</taxon>
        <taxon>Panpulmonata</taxon>
        <taxon>Sacoglossa</taxon>
        <taxon>Placobranchoidea</taxon>
        <taxon>Plakobranchidae</taxon>
        <taxon>Elysia</taxon>
    </lineage>
</organism>
<dbReference type="InterPro" id="IPR021109">
    <property type="entry name" value="Peptidase_aspartic_dom_sf"/>
</dbReference>
<feature type="region of interest" description="Disordered" evidence="1">
    <location>
        <begin position="98"/>
        <end position="120"/>
    </location>
</feature>
<evidence type="ECO:0000256" key="1">
    <source>
        <dbReference type="SAM" id="MobiDB-lite"/>
    </source>
</evidence>
<dbReference type="PANTHER" id="PTHR37984:SF9">
    <property type="entry name" value="INTEGRASE CATALYTIC DOMAIN-CONTAINING PROTEIN"/>
    <property type="match status" value="1"/>
</dbReference>
<gene>
    <name evidence="2" type="ORF">RRG08_005167</name>
</gene>
<dbReference type="Proteomes" id="UP001283361">
    <property type="component" value="Unassembled WGS sequence"/>
</dbReference>
<evidence type="ECO:0008006" key="4">
    <source>
        <dbReference type="Google" id="ProtNLM"/>
    </source>
</evidence>
<dbReference type="PANTHER" id="PTHR37984">
    <property type="entry name" value="PROTEIN CBG26694"/>
    <property type="match status" value="1"/>
</dbReference>
<evidence type="ECO:0000313" key="2">
    <source>
        <dbReference type="EMBL" id="KAK3769220.1"/>
    </source>
</evidence>
<proteinExistence type="predicted"/>
<dbReference type="Gene3D" id="4.10.60.10">
    <property type="entry name" value="Zinc finger, CCHC-type"/>
    <property type="match status" value="1"/>
</dbReference>
<reference evidence="2" key="1">
    <citation type="journal article" date="2023" name="G3 (Bethesda)">
        <title>A reference genome for the long-term kleptoplast-retaining sea slug Elysia crispata morphotype clarki.</title>
        <authorList>
            <person name="Eastman K.E."/>
            <person name="Pendleton A.L."/>
            <person name="Shaikh M.A."/>
            <person name="Suttiyut T."/>
            <person name="Ogas R."/>
            <person name="Tomko P."/>
            <person name="Gavelis G."/>
            <person name="Widhalm J.R."/>
            <person name="Wisecaver J.H."/>
        </authorList>
    </citation>
    <scope>NUCLEOTIDE SEQUENCE</scope>
    <source>
        <strain evidence="2">ECLA1</strain>
    </source>
</reference>
<accession>A0AAE0ZH37</accession>
<dbReference type="SUPFAM" id="SSF50630">
    <property type="entry name" value="Acid proteases"/>
    <property type="match status" value="1"/>
</dbReference>
<dbReference type="Gene3D" id="2.40.70.10">
    <property type="entry name" value="Acid Proteases"/>
    <property type="match status" value="1"/>
</dbReference>
<protein>
    <recommendedName>
        <fullName evidence="4">Peptidase A2 domain-containing protein</fullName>
    </recommendedName>
</protein>